<keyword evidence="3 12" id="KW-0436">Ligase</keyword>
<dbReference type="InterPro" id="IPR005761">
    <property type="entry name" value="UDP-N-AcMur-Glu-dNH2Pim_ligase"/>
</dbReference>
<proteinExistence type="inferred from homology"/>
<evidence type="ECO:0000256" key="9">
    <source>
        <dbReference type="RuleBase" id="RU004135"/>
    </source>
</evidence>
<dbReference type="AlphaFoldDB" id="A0A7C4M086"/>
<keyword evidence="8 9" id="KW-0961">Cell wall biogenesis/degradation</keyword>
<dbReference type="GO" id="GO:0005737">
    <property type="term" value="C:cytoplasm"/>
    <property type="evidence" value="ECO:0007669"/>
    <property type="project" value="UniProtKB-SubCell"/>
</dbReference>
<comment type="similarity">
    <text evidence="1">Belongs to the MurCDEF family. MurE subfamily.</text>
</comment>
<evidence type="ECO:0000313" key="12">
    <source>
        <dbReference type="EMBL" id="HGT70929.1"/>
    </source>
</evidence>
<dbReference type="Pfam" id="PF08245">
    <property type="entry name" value="Mur_ligase_M"/>
    <property type="match status" value="1"/>
</dbReference>
<dbReference type="GO" id="GO:0051301">
    <property type="term" value="P:cell division"/>
    <property type="evidence" value="ECO:0007669"/>
    <property type="project" value="UniProtKB-KW"/>
</dbReference>
<evidence type="ECO:0000256" key="4">
    <source>
        <dbReference type="ARBA" id="ARBA00022741"/>
    </source>
</evidence>
<dbReference type="SUPFAM" id="SSF53244">
    <property type="entry name" value="MurD-like peptide ligases, peptide-binding domain"/>
    <property type="match status" value="1"/>
</dbReference>
<dbReference type="Pfam" id="PF02875">
    <property type="entry name" value="Mur_ligase_C"/>
    <property type="match status" value="1"/>
</dbReference>
<evidence type="ECO:0000259" key="10">
    <source>
        <dbReference type="Pfam" id="PF02875"/>
    </source>
</evidence>
<dbReference type="Gene3D" id="3.40.1190.10">
    <property type="entry name" value="Mur-like, catalytic domain"/>
    <property type="match status" value="1"/>
</dbReference>
<dbReference type="InterPro" id="IPR036615">
    <property type="entry name" value="Mur_ligase_C_dom_sf"/>
</dbReference>
<name>A0A7C4M086_UNCC3</name>
<keyword evidence="4" id="KW-0547">Nucleotide-binding</keyword>
<evidence type="ECO:0000259" key="11">
    <source>
        <dbReference type="Pfam" id="PF08245"/>
    </source>
</evidence>
<comment type="pathway">
    <text evidence="9">Cell wall biogenesis; peptidoglycan biosynthesis.</text>
</comment>
<dbReference type="UniPathway" id="UPA00219"/>
<dbReference type="InterPro" id="IPR013221">
    <property type="entry name" value="Mur_ligase_cen"/>
</dbReference>
<keyword evidence="6 9" id="KW-0133">Cell shape</keyword>
<protein>
    <submittedName>
        <fullName evidence="12">UDP-N-acetylmuramoyl-L-alanyl-D-glutamate--2, 6-diaminopimelate ligase</fullName>
    </submittedName>
</protein>
<feature type="domain" description="Mur ligase central" evidence="11">
    <location>
        <begin position="44"/>
        <end position="265"/>
    </location>
</feature>
<dbReference type="GO" id="GO:0071555">
    <property type="term" value="P:cell wall organization"/>
    <property type="evidence" value="ECO:0007669"/>
    <property type="project" value="UniProtKB-KW"/>
</dbReference>
<comment type="subcellular location">
    <subcellularLocation>
        <location evidence="9">Cytoplasm</location>
    </subcellularLocation>
</comment>
<evidence type="ECO:0000256" key="1">
    <source>
        <dbReference type="ARBA" id="ARBA00005898"/>
    </source>
</evidence>
<dbReference type="InterPro" id="IPR036565">
    <property type="entry name" value="Mur-like_cat_sf"/>
</dbReference>
<dbReference type="GO" id="GO:0005524">
    <property type="term" value="F:ATP binding"/>
    <property type="evidence" value="ECO:0007669"/>
    <property type="project" value="UniProtKB-KW"/>
</dbReference>
<dbReference type="GO" id="GO:0009252">
    <property type="term" value="P:peptidoglycan biosynthetic process"/>
    <property type="evidence" value="ECO:0007669"/>
    <property type="project" value="UniProtKB-UniPathway"/>
</dbReference>
<keyword evidence="7 9" id="KW-0573">Peptidoglycan synthesis</keyword>
<sequence length="447" mass="50507">MKKIKELIRKYTPKFVFQFYYFIWSYLAAKIYHYPGNEVLLIGVTGTNGKTTTVNAIHNMLQTNGIRSGMLSTANFKIGNKEIINKTKNTMLGRFALQKMLRKMIADGCKAAVVEVSSEGIVSHRAYGLNFDILVFTNLEPEHIDSHGSFENYKKAKQKIFKNLSKFKRKKIRGFSAQQLRKTIIANVDSKHAEDFLRFNSDQKIGFAIDKDKSLFASKILKAERVDQNKEGIKFVLQIDEEKLNISSTLLGEINTYNLLAAACVGSVLDFSYEEIKKGLESFGGVAGRMEKIKSKKGFDVIIDYALTPDAVQKLYINLRDLYKGKIIAVFGSCGGGRDKKKRPLLGQIVSGYADYVILTNEDPYFEDPYDIVDDIESGLKNNEKIEKEDYEKIINREQAIEKALLMVEKEGDVVVITGKGSEVGMNIQGKIVPFNDKEIVLKYLKV</sequence>
<evidence type="ECO:0000256" key="3">
    <source>
        <dbReference type="ARBA" id="ARBA00022598"/>
    </source>
</evidence>
<dbReference type="GO" id="GO:0008360">
    <property type="term" value="P:regulation of cell shape"/>
    <property type="evidence" value="ECO:0007669"/>
    <property type="project" value="UniProtKB-KW"/>
</dbReference>
<keyword evidence="5" id="KW-0067">ATP-binding</keyword>
<dbReference type="PANTHER" id="PTHR23135:SF4">
    <property type="entry name" value="UDP-N-ACETYLMURAMOYL-L-ALANYL-D-GLUTAMATE--2,6-DIAMINOPIMELATE LIGASE MURE HOMOLOG, CHLOROPLASTIC"/>
    <property type="match status" value="1"/>
</dbReference>
<dbReference type="InterPro" id="IPR004101">
    <property type="entry name" value="Mur_ligase_C"/>
</dbReference>
<evidence type="ECO:0000256" key="7">
    <source>
        <dbReference type="ARBA" id="ARBA00022984"/>
    </source>
</evidence>
<comment type="caution">
    <text evidence="12">The sequence shown here is derived from an EMBL/GenBank/DDBJ whole genome shotgun (WGS) entry which is preliminary data.</text>
</comment>
<accession>A0A7C4M086</accession>
<dbReference type="GO" id="GO:0004326">
    <property type="term" value="F:tetrahydrofolylpolyglutamate synthase activity"/>
    <property type="evidence" value="ECO:0007669"/>
    <property type="project" value="InterPro"/>
</dbReference>
<evidence type="ECO:0000256" key="8">
    <source>
        <dbReference type="ARBA" id="ARBA00023316"/>
    </source>
</evidence>
<dbReference type="SUPFAM" id="SSF53623">
    <property type="entry name" value="MurD-like peptide ligases, catalytic domain"/>
    <property type="match status" value="1"/>
</dbReference>
<dbReference type="PROSITE" id="PS01011">
    <property type="entry name" value="FOLYLPOLYGLU_SYNT_1"/>
    <property type="match status" value="1"/>
</dbReference>
<organism evidence="12">
    <name type="scientific">candidate division CPR3 bacterium</name>
    <dbReference type="NCBI Taxonomy" id="2268181"/>
    <lineage>
        <taxon>Bacteria</taxon>
        <taxon>Bacteria division CPR3</taxon>
    </lineage>
</organism>
<feature type="domain" description="Mur ligase C-terminal" evidence="10">
    <location>
        <begin position="288"/>
        <end position="421"/>
    </location>
</feature>
<keyword evidence="9" id="KW-0132">Cell division</keyword>
<evidence type="ECO:0000256" key="2">
    <source>
        <dbReference type="ARBA" id="ARBA00022490"/>
    </source>
</evidence>
<dbReference type="PANTHER" id="PTHR23135">
    <property type="entry name" value="MUR LIGASE FAMILY MEMBER"/>
    <property type="match status" value="1"/>
</dbReference>
<evidence type="ECO:0000256" key="5">
    <source>
        <dbReference type="ARBA" id="ARBA00022840"/>
    </source>
</evidence>
<dbReference type="InterPro" id="IPR018109">
    <property type="entry name" value="Folylpolyglutamate_synth_CS"/>
</dbReference>
<reference evidence="12" key="1">
    <citation type="journal article" date="2020" name="mSystems">
        <title>Genome- and Community-Level Interaction Insights into Carbon Utilization and Element Cycling Functions of Hydrothermarchaeota in Hydrothermal Sediment.</title>
        <authorList>
            <person name="Zhou Z."/>
            <person name="Liu Y."/>
            <person name="Xu W."/>
            <person name="Pan J."/>
            <person name="Luo Z.H."/>
            <person name="Li M."/>
        </authorList>
    </citation>
    <scope>NUCLEOTIDE SEQUENCE [LARGE SCALE GENOMIC DNA]</scope>
    <source>
        <strain evidence="12">SpSt-579</strain>
    </source>
</reference>
<dbReference type="Gene3D" id="3.90.190.20">
    <property type="entry name" value="Mur ligase, C-terminal domain"/>
    <property type="match status" value="1"/>
</dbReference>
<dbReference type="EMBL" id="DSYQ01000005">
    <property type="protein sequence ID" value="HGT70929.1"/>
    <property type="molecule type" value="Genomic_DNA"/>
</dbReference>
<evidence type="ECO:0000256" key="6">
    <source>
        <dbReference type="ARBA" id="ARBA00022960"/>
    </source>
</evidence>
<keyword evidence="2" id="KW-0963">Cytoplasm</keyword>
<keyword evidence="9" id="KW-0131">Cell cycle</keyword>
<gene>
    <name evidence="12" type="ORF">ENT43_01575</name>
</gene>
<dbReference type="NCBIfam" id="TIGR01085">
    <property type="entry name" value="murE"/>
    <property type="match status" value="1"/>
</dbReference>